<name>A0A833S4X6_9HYME</name>
<protein>
    <submittedName>
        <fullName evidence="1">Uncharacterized protein</fullName>
    </submittedName>
</protein>
<evidence type="ECO:0000313" key="1">
    <source>
        <dbReference type="EMBL" id="KAF3428716.1"/>
    </source>
</evidence>
<reference evidence="1" key="1">
    <citation type="submission" date="2019-11" db="EMBL/GenBank/DDBJ databases">
        <title>The nuclear and mitochondrial genomes of Frieseomelitta varia - a highly eusocial stingless bee (Meliponini) with a permanently sterile worker caste.</title>
        <authorList>
            <person name="Freitas F.C.P."/>
            <person name="Lourenco A.P."/>
            <person name="Nunes F.M.F."/>
            <person name="Paschoal A.R."/>
            <person name="Abreu F.C.P."/>
            <person name="Barbin F.O."/>
            <person name="Bataglia L."/>
            <person name="Cardoso-Junior C.A.M."/>
            <person name="Cervoni M.S."/>
            <person name="Silva S.R."/>
            <person name="Dalarmi F."/>
            <person name="Del Lama M.A."/>
            <person name="Depintor T.S."/>
            <person name="Ferreira K.M."/>
            <person name="Goria P.S."/>
            <person name="Jaskot M.C."/>
            <person name="Lago D.C."/>
            <person name="Luna-Lucena D."/>
            <person name="Moda L.M."/>
            <person name="Nascimento L."/>
            <person name="Pedrino M."/>
            <person name="Rabico F.O."/>
            <person name="Sanches F.C."/>
            <person name="Santos D.E."/>
            <person name="Santos C.G."/>
            <person name="Vieira J."/>
            <person name="Lopes T.F."/>
            <person name="Barchuk A.R."/>
            <person name="Hartfelder K."/>
            <person name="Simoes Z.L.P."/>
            <person name="Bitondi M.M.G."/>
            <person name="Pinheiro D.G."/>
        </authorList>
    </citation>
    <scope>NUCLEOTIDE SEQUENCE</scope>
    <source>
        <strain evidence="1">USP_RPSP 00005682</strain>
        <tissue evidence="1">Whole individual</tissue>
    </source>
</reference>
<keyword evidence="2" id="KW-1185">Reference proteome</keyword>
<dbReference type="AlphaFoldDB" id="A0A833S4X6"/>
<accession>A0A833S4X6</accession>
<organism evidence="1 2">
    <name type="scientific">Frieseomelitta varia</name>
    <dbReference type="NCBI Taxonomy" id="561572"/>
    <lineage>
        <taxon>Eukaryota</taxon>
        <taxon>Metazoa</taxon>
        <taxon>Ecdysozoa</taxon>
        <taxon>Arthropoda</taxon>
        <taxon>Hexapoda</taxon>
        <taxon>Insecta</taxon>
        <taxon>Pterygota</taxon>
        <taxon>Neoptera</taxon>
        <taxon>Endopterygota</taxon>
        <taxon>Hymenoptera</taxon>
        <taxon>Apocrita</taxon>
        <taxon>Aculeata</taxon>
        <taxon>Apoidea</taxon>
        <taxon>Anthophila</taxon>
        <taxon>Apidae</taxon>
        <taxon>Frieseomelitta</taxon>
    </lineage>
</organism>
<comment type="caution">
    <text evidence="1">The sequence shown here is derived from an EMBL/GenBank/DDBJ whole genome shotgun (WGS) entry which is preliminary data.</text>
</comment>
<dbReference type="Proteomes" id="UP000655588">
    <property type="component" value="Unassembled WGS sequence"/>
</dbReference>
<dbReference type="EMBL" id="WNWW01000206">
    <property type="protein sequence ID" value="KAF3428716.1"/>
    <property type="molecule type" value="Genomic_DNA"/>
</dbReference>
<evidence type="ECO:0000313" key="2">
    <source>
        <dbReference type="Proteomes" id="UP000655588"/>
    </source>
</evidence>
<gene>
    <name evidence="1" type="ORF">E2986_13469</name>
</gene>
<proteinExistence type="predicted"/>
<sequence length="108" mass="12777">MNPPSDKRSRDNDSILPCNCVHEAWRNKNRAFNLTIRKAVKNNGYNLHFLVEAMPENHSSKPNDNIIWSMLRVVDECPNIKNYTHTHKIIMYQKNNKTTSYYSVYYTN</sequence>